<dbReference type="EMBL" id="QKWW01000006">
    <property type="protein sequence ID" value="PZT57489.1"/>
    <property type="molecule type" value="Genomic_DNA"/>
</dbReference>
<evidence type="ECO:0000313" key="1">
    <source>
        <dbReference type="EMBL" id="PZT57489.1"/>
    </source>
</evidence>
<evidence type="ECO:0008006" key="3">
    <source>
        <dbReference type="Google" id="ProtNLM"/>
    </source>
</evidence>
<name>A0A2W6NNQ2_9BACL</name>
<dbReference type="Proteomes" id="UP000249204">
    <property type="component" value="Unassembled WGS sequence"/>
</dbReference>
<protein>
    <recommendedName>
        <fullName evidence="3">Phage major capsid protein</fullName>
    </recommendedName>
</protein>
<evidence type="ECO:0000313" key="2">
    <source>
        <dbReference type="Proteomes" id="UP000249204"/>
    </source>
</evidence>
<comment type="caution">
    <text evidence="1">The sequence shown here is derived from an EMBL/GenBank/DDBJ whole genome shotgun (WGS) entry which is preliminary data.</text>
</comment>
<organism evidence="1 2">
    <name type="scientific">Paenibacillus silvae</name>
    <dbReference type="NCBI Taxonomy" id="1325358"/>
    <lineage>
        <taxon>Bacteria</taxon>
        <taxon>Bacillati</taxon>
        <taxon>Bacillota</taxon>
        <taxon>Bacilli</taxon>
        <taxon>Bacillales</taxon>
        <taxon>Paenibacillaceae</taxon>
        <taxon>Paenibacillus</taxon>
    </lineage>
</organism>
<sequence length="329" mass="37014">MLHTEIASLMNEKGKMYEWASKVEYKKTLNQEDKEISQVIDAWAKNIGEKGSDPNLELSNFIVKVVQPEVYEVPDELLDAMFDRGSIGEFDDYSLNEVAKNTLVAYDTAKGGNVEKSYIDVKAVAPTWKHKQVETEISYADLRRNGFKTVSNLTVFAKEALQNKMFFDIFSQVDALIAGGEQLINAGGSSLTTTAMDQLSLYLIDRGENPFTISLSKYAQQIARMNGHSQYMSEEMKNQFNRYGLVDFYNGTRIGHISGAKRTGDDMQLLPDKRVFGIAGKIGTLDMRGQLRVYETFDNQREQVSLKITGFEFGTAINKIDKIAKIVLT</sequence>
<dbReference type="AlphaFoldDB" id="A0A2W6NNQ2"/>
<accession>A0A2W6NNQ2</accession>
<proteinExistence type="predicted"/>
<reference evidence="1 2" key="1">
    <citation type="submission" date="2018-06" db="EMBL/GenBank/DDBJ databases">
        <title>Isolation of heavy metals resistant Paenibacillus silvae NC2 from Gold-Copper mine in ZiJin, China.</title>
        <authorList>
            <person name="Xu J."/>
            <person name="Mazhar H.S."/>
            <person name="Rensing C."/>
        </authorList>
    </citation>
    <scope>NUCLEOTIDE SEQUENCE [LARGE SCALE GENOMIC DNA]</scope>
    <source>
        <strain evidence="1 2">NC2</strain>
    </source>
</reference>
<gene>
    <name evidence="1" type="ORF">DN757_02205</name>
</gene>
<dbReference type="RefSeq" id="WP_111268640.1">
    <property type="nucleotide sequence ID" value="NZ_QKWW01000006.1"/>
</dbReference>